<evidence type="ECO:0000313" key="3">
    <source>
        <dbReference type="Proteomes" id="UP000275267"/>
    </source>
</evidence>
<comment type="caution">
    <text evidence="2">The sequence shown here is derived from an EMBL/GenBank/DDBJ whole genome shotgun (WGS) entry which is preliminary data.</text>
</comment>
<reference evidence="3" key="1">
    <citation type="journal article" date="2019" name="Nat. Commun.">
        <title>The genome of broomcorn millet.</title>
        <authorList>
            <person name="Zou C."/>
            <person name="Miki D."/>
            <person name="Li D."/>
            <person name="Tang Q."/>
            <person name="Xiao L."/>
            <person name="Rajput S."/>
            <person name="Deng P."/>
            <person name="Jia W."/>
            <person name="Huang R."/>
            <person name="Zhang M."/>
            <person name="Sun Y."/>
            <person name="Hu J."/>
            <person name="Fu X."/>
            <person name="Schnable P.S."/>
            <person name="Li F."/>
            <person name="Zhang H."/>
            <person name="Feng B."/>
            <person name="Zhu X."/>
            <person name="Liu R."/>
            <person name="Schnable J.C."/>
            <person name="Zhu J.-K."/>
            <person name="Zhang H."/>
        </authorList>
    </citation>
    <scope>NUCLEOTIDE SEQUENCE [LARGE SCALE GENOMIC DNA]</scope>
</reference>
<evidence type="ECO:0000313" key="2">
    <source>
        <dbReference type="EMBL" id="RLN15821.1"/>
    </source>
</evidence>
<evidence type="ECO:0000256" key="1">
    <source>
        <dbReference type="SAM" id="MobiDB-lite"/>
    </source>
</evidence>
<feature type="region of interest" description="Disordered" evidence="1">
    <location>
        <begin position="1"/>
        <end position="20"/>
    </location>
</feature>
<dbReference type="EMBL" id="PQIB02000005">
    <property type="protein sequence ID" value="RLN15821.1"/>
    <property type="molecule type" value="Genomic_DNA"/>
</dbReference>
<dbReference type="AlphaFoldDB" id="A0A3L6S4I1"/>
<keyword evidence="3" id="KW-1185">Reference proteome</keyword>
<proteinExistence type="predicted"/>
<gene>
    <name evidence="2" type="ORF">C2845_PM02G11400</name>
</gene>
<sequence length="92" mass="10157">MVDNGGGNTSPSSLPSLKHPKVKVQVNLDQTDATILDELIRLVEHYHPPHAIKDRPVATTLGCRQEVASPIRIYRLRRFLDGLLMVVLCGSS</sequence>
<protein>
    <submittedName>
        <fullName evidence="2">Uncharacterized protein</fullName>
    </submittedName>
</protein>
<name>A0A3L6S4I1_PANMI</name>
<organism evidence="2 3">
    <name type="scientific">Panicum miliaceum</name>
    <name type="common">Proso millet</name>
    <name type="synonym">Broomcorn millet</name>
    <dbReference type="NCBI Taxonomy" id="4540"/>
    <lineage>
        <taxon>Eukaryota</taxon>
        <taxon>Viridiplantae</taxon>
        <taxon>Streptophyta</taxon>
        <taxon>Embryophyta</taxon>
        <taxon>Tracheophyta</taxon>
        <taxon>Spermatophyta</taxon>
        <taxon>Magnoliopsida</taxon>
        <taxon>Liliopsida</taxon>
        <taxon>Poales</taxon>
        <taxon>Poaceae</taxon>
        <taxon>PACMAD clade</taxon>
        <taxon>Panicoideae</taxon>
        <taxon>Panicodae</taxon>
        <taxon>Paniceae</taxon>
        <taxon>Panicinae</taxon>
        <taxon>Panicum</taxon>
        <taxon>Panicum sect. Panicum</taxon>
    </lineage>
</organism>
<accession>A0A3L6S4I1</accession>
<dbReference type="Proteomes" id="UP000275267">
    <property type="component" value="Unassembled WGS sequence"/>
</dbReference>